<reference evidence="1 2" key="1">
    <citation type="submission" date="2017-02" db="EMBL/GenBank/DDBJ databases">
        <title>Bacillus pseudomycoides isolate FSL K6-0042.</title>
        <authorList>
            <person name="Kovac J."/>
        </authorList>
    </citation>
    <scope>NUCLEOTIDE SEQUENCE [LARGE SCALE GENOMIC DNA]</scope>
    <source>
        <strain evidence="1 2">FSL K6-0042</strain>
    </source>
</reference>
<organism evidence="1 2">
    <name type="scientific">Bacillus pseudomycoides</name>
    <dbReference type="NCBI Taxonomy" id="64104"/>
    <lineage>
        <taxon>Bacteria</taxon>
        <taxon>Bacillati</taxon>
        <taxon>Bacillota</taxon>
        <taxon>Bacilli</taxon>
        <taxon>Bacillales</taxon>
        <taxon>Bacillaceae</taxon>
        <taxon>Bacillus</taxon>
        <taxon>Bacillus cereus group</taxon>
    </lineage>
</organism>
<accession>A0A1Y3MAV1</accession>
<protein>
    <submittedName>
        <fullName evidence="1">Uncharacterized protein</fullName>
    </submittedName>
</protein>
<comment type="caution">
    <text evidence="1">The sequence shown here is derived from an EMBL/GenBank/DDBJ whole genome shotgun (WGS) entry which is preliminary data.</text>
</comment>
<name>A0A1Y3MAV1_9BACI</name>
<dbReference type="EMBL" id="MWPX01000021">
    <property type="protein sequence ID" value="OUM47578.1"/>
    <property type="molecule type" value="Genomic_DNA"/>
</dbReference>
<sequence length="66" mass="7804">MMKVIENVHEASILLLVLCSFCYYRHLKKVKRERKLSAFEFTMYILTQLAYFLWAGSSLLKILSKS</sequence>
<dbReference type="Proteomes" id="UP000195321">
    <property type="component" value="Unassembled WGS sequence"/>
</dbReference>
<evidence type="ECO:0000313" key="2">
    <source>
        <dbReference type="Proteomes" id="UP000195321"/>
    </source>
</evidence>
<dbReference type="RefSeq" id="WP_016131820.1">
    <property type="nucleotide sequence ID" value="NZ_CP189809.1"/>
</dbReference>
<gene>
    <name evidence="1" type="ORF">BW425_17600</name>
</gene>
<evidence type="ECO:0000313" key="1">
    <source>
        <dbReference type="EMBL" id="OUM47578.1"/>
    </source>
</evidence>
<dbReference type="AlphaFoldDB" id="A0A1Y3MAV1"/>
<proteinExistence type="predicted"/>